<proteinExistence type="predicted"/>
<evidence type="ECO:0000313" key="1">
    <source>
        <dbReference type="EMBL" id="KAG7340711.1"/>
    </source>
</evidence>
<keyword evidence="2" id="KW-1185">Reference proteome</keyword>
<comment type="caution">
    <text evidence="1">The sequence shown here is derived from an EMBL/GenBank/DDBJ whole genome shotgun (WGS) entry which is preliminary data.</text>
</comment>
<protein>
    <submittedName>
        <fullName evidence="1">Uncharacterized protein</fullName>
    </submittedName>
</protein>
<reference evidence="1" key="1">
    <citation type="journal article" date="2021" name="Sci. Rep.">
        <title>Diploid genomic architecture of Nitzschia inconspicua, an elite biomass production diatom.</title>
        <authorList>
            <person name="Oliver A."/>
            <person name="Podell S."/>
            <person name="Pinowska A."/>
            <person name="Traller J.C."/>
            <person name="Smith S.R."/>
            <person name="McClure R."/>
            <person name="Beliaev A."/>
            <person name="Bohutskyi P."/>
            <person name="Hill E.A."/>
            <person name="Rabines A."/>
            <person name="Zheng H."/>
            <person name="Allen L.Z."/>
            <person name="Kuo A."/>
            <person name="Grigoriev I.V."/>
            <person name="Allen A.E."/>
            <person name="Hazlebeck D."/>
            <person name="Allen E.E."/>
        </authorList>
    </citation>
    <scope>NUCLEOTIDE SEQUENCE</scope>
    <source>
        <strain evidence="1">Hildebrandi</strain>
    </source>
</reference>
<dbReference type="GO" id="GO:0005829">
    <property type="term" value="C:cytosol"/>
    <property type="evidence" value="ECO:0007669"/>
    <property type="project" value="TreeGrafter"/>
</dbReference>
<dbReference type="GO" id="GO:0016020">
    <property type="term" value="C:membrane"/>
    <property type="evidence" value="ECO:0007669"/>
    <property type="project" value="TreeGrafter"/>
</dbReference>
<dbReference type="EMBL" id="JAGRRH010000027">
    <property type="protein sequence ID" value="KAG7340711.1"/>
    <property type="molecule type" value="Genomic_DNA"/>
</dbReference>
<sequence length="412" mass="47199">MAWKNQLPAILPGLEIEMTTRFSVQFYLDGFEVDLLPAPNFARDASEAKEEKQYVGAMSRIKTLPEATFHREIRYWSSALAERIVAHMRQQQSFVNAAVRLAKLWKKICVAAPWTFPRWFSSFVVEIISSELAVKELASNPENASLKRVIFNFFQALSTPQNLNVSGVNRKERDVPEHVLKQRPLVLDPVNPYCNLANQLKDWSSIRLLASASLALMKKEQVGLLGIFRPNISANLTSIYEMCNFRLRLITQTETWLRTLQVRTIASLQDKPMNPGVEWRSQARLHERACPKNIQDIILCQLNDFVQVSTTILLSSVTNAPNKEVVKASSFVDNMLLQVFAKDITSWTPSFDSHESKDVSFLFGQVPIPSQPDDLRFIYLKLSVDLVEEQVYRLAYEIQKDLDRQIEEGEDY</sequence>
<dbReference type="GO" id="GO:0003725">
    <property type="term" value="F:double-stranded RNA binding"/>
    <property type="evidence" value="ECO:0007669"/>
    <property type="project" value="TreeGrafter"/>
</dbReference>
<dbReference type="GO" id="GO:0005654">
    <property type="term" value="C:nucleoplasm"/>
    <property type="evidence" value="ECO:0007669"/>
    <property type="project" value="TreeGrafter"/>
</dbReference>
<dbReference type="GO" id="GO:0001730">
    <property type="term" value="F:2'-5'-oligoadenylate synthetase activity"/>
    <property type="evidence" value="ECO:0007669"/>
    <property type="project" value="TreeGrafter"/>
</dbReference>
<dbReference type="Proteomes" id="UP000693970">
    <property type="component" value="Unassembled WGS sequence"/>
</dbReference>
<accession>A0A9K3KCK5</accession>
<gene>
    <name evidence="1" type="ORF">IV203_024254</name>
</gene>
<organism evidence="1 2">
    <name type="scientific">Nitzschia inconspicua</name>
    <dbReference type="NCBI Taxonomy" id="303405"/>
    <lineage>
        <taxon>Eukaryota</taxon>
        <taxon>Sar</taxon>
        <taxon>Stramenopiles</taxon>
        <taxon>Ochrophyta</taxon>
        <taxon>Bacillariophyta</taxon>
        <taxon>Bacillariophyceae</taxon>
        <taxon>Bacillariophycidae</taxon>
        <taxon>Bacillariales</taxon>
        <taxon>Bacillariaceae</taxon>
        <taxon>Nitzschia</taxon>
    </lineage>
</organism>
<dbReference type="PANTHER" id="PTHR11258">
    <property type="entry name" value="2-5 OLIGOADENYLATE SYNTHETASE"/>
    <property type="match status" value="1"/>
</dbReference>
<dbReference type="OrthoDB" id="10057353at2759"/>
<dbReference type="AlphaFoldDB" id="A0A9K3KCK5"/>
<name>A0A9K3KCK5_9STRA</name>
<evidence type="ECO:0000313" key="2">
    <source>
        <dbReference type="Proteomes" id="UP000693970"/>
    </source>
</evidence>
<reference evidence="1" key="2">
    <citation type="submission" date="2021-04" db="EMBL/GenBank/DDBJ databases">
        <authorList>
            <person name="Podell S."/>
        </authorList>
    </citation>
    <scope>NUCLEOTIDE SEQUENCE</scope>
    <source>
        <strain evidence="1">Hildebrandi</strain>
    </source>
</reference>
<dbReference type="PANTHER" id="PTHR11258:SF11">
    <property type="entry name" value="C2H2-TYPE DOMAIN-CONTAINING PROTEIN"/>
    <property type="match status" value="1"/>
</dbReference>